<evidence type="ECO:0000256" key="1">
    <source>
        <dbReference type="ARBA" id="ARBA00004141"/>
    </source>
</evidence>
<dbReference type="InterPro" id="IPR009294">
    <property type="entry name" value="Aph-1"/>
</dbReference>
<evidence type="ECO:0000256" key="2">
    <source>
        <dbReference type="ARBA" id="ARBA00005577"/>
    </source>
</evidence>
<keyword evidence="3 7" id="KW-0812">Transmembrane</keyword>
<proteinExistence type="inferred from homology"/>
<feature type="transmembrane region" description="Helical" evidence="7">
    <location>
        <begin position="12"/>
        <end position="35"/>
    </location>
</feature>
<organism evidence="8 9">
    <name type="scientific">Eptatretus burgeri</name>
    <name type="common">Inshore hagfish</name>
    <dbReference type="NCBI Taxonomy" id="7764"/>
    <lineage>
        <taxon>Eukaryota</taxon>
        <taxon>Metazoa</taxon>
        <taxon>Chordata</taxon>
        <taxon>Craniata</taxon>
        <taxon>Vertebrata</taxon>
        <taxon>Cyclostomata</taxon>
        <taxon>Myxini</taxon>
        <taxon>Myxiniformes</taxon>
        <taxon>Myxinidae</taxon>
        <taxon>Eptatretinae</taxon>
        <taxon>Eptatretus</taxon>
    </lineage>
</organism>
<feature type="transmembrane region" description="Helical" evidence="7">
    <location>
        <begin position="165"/>
        <end position="189"/>
    </location>
</feature>
<dbReference type="Pfam" id="PF06105">
    <property type="entry name" value="Aph-1"/>
    <property type="match status" value="1"/>
</dbReference>
<evidence type="ECO:0000313" key="9">
    <source>
        <dbReference type="Proteomes" id="UP000694388"/>
    </source>
</evidence>
<comment type="subcellular location">
    <subcellularLocation>
        <location evidence="1 7">Membrane</location>
        <topology evidence="1 7">Multi-pass membrane protein</topology>
    </subcellularLocation>
</comment>
<feature type="transmembrane region" description="Helical" evidence="7">
    <location>
        <begin position="77"/>
        <end position="96"/>
    </location>
</feature>
<evidence type="ECO:0000313" key="8">
    <source>
        <dbReference type="Ensembl" id="ENSEBUP00000001283.1"/>
    </source>
</evidence>
<dbReference type="GO" id="GO:0007219">
    <property type="term" value="P:Notch signaling pathway"/>
    <property type="evidence" value="ECO:0007669"/>
    <property type="project" value="UniProtKB-UniRule"/>
</dbReference>
<feature type="transmembrane region" description="Helical" evidence="7">
    <location>
        <begin position="228"/>
        <end position="250"/>
    </location>
</feature>
<dbReference type="AlphaFoldDB" id="A0A8C4N4T3"/>
<protein>
    <recommendedName>
        <fullName evidence="7">Gamma-secretase subunit APH-1</fullName>
        <shortName evidence="7">APH-1</shortName>
    </recommendedName>
</protein>
<feature type="transmembrane region" description="Helical" evidence="7">
    <location>
        <begin position="196"/>
        <end position="216"/>
    </location>
</feature>
<evidence type="ECO:0000256" key="7">
    <source>
        <dbReference type="RuleBase" id="RU369072"/>
    </source>
</evidence>
<evidence type="ECO:0000256" key="4">
    <source>
        <dbReference type="ARBA" id="ARBA00022976"/>
    </source>
</evidence>
<dbReference type="Ensembl" id="ENSEBUT00000001605.1">
    <property type="protein sequence ID" value="ENSEBUP00000001283.1"/>
    <property type="gene ID" value="ENSEBUG00000001148.1"/>
</dbReference>
<feature type="transmembrane region" description="Helical" evidence="7">
    <location>
        <begin position="127"/>
        <end position="145"/>
    </location>
</feature>
<dbReference type="GO" id="GO:0016485">
    <property type="term" value="P:protein processing"/>
    <property type="evidence" value="ECO:0007669"/>
    <property type="project" value="UniProtKB-UniRule"/>
</dbReference>
<evidence type="ECO:0000256" key="6">
    <source>
        <dbReference type="ARBA" id="ARBA00023136"/>
    </source>
</evidence>
<evidence type="ECO:0000256" key="3">
    <source>
        <dbReference type="ARBA" id="ARBA00022692"/>
    </source>
</evidence>
<dbReference type="GO" id="GO:0070765">
    <property type="term" value="C:gamma-secretase complex"/>
    <property type="evidence" value="ECO:0007669"/>
    <property type="project" value="UniProtKB-UniRule"/>
</dbReference>
<name>A0A8C4N4T3_EPTBU</name>
<dbReference type="GeneTree" id="ENSGT00390000002049"/>
<keyword evidence="9" id="KW-1185">Reference proteome</keyword>
<feature type="transmembrane region" description="Helical" evidence="7">
    <location>
        <begin position="42"/>
        <end position="65"/>
    </location>
</feature>
<comment type="subunit">
    <text evidence="7">Component of the gamma-secretase complex.</text>
</comment>
<dbReference type="PANTHER" id="PTHR12889">
    <property type="entry name" value="GAMMA-SECRETASE SUBUNIT APH-1"/>
    <property type="match status" value="1"/>
</dbReference>
<sequence>MKTRGHRRKEMTLSTFFGCTFIAFGPALALFLFTVAKEPLRVIILVAGAFFWLVSLLFSSLVWFIAVKASNGDNDKLQHGLLIFGVLLSVIFQETFRYGYYRLLRKAQEGLVSLSEDGCSPISMKQMAYVAGLGFGIMSGAFSVVNILAESIGPGTIGIHGDSPYFFLTSAFMTLAVILLHLCWGVIYFDSCDKGCWFFVLLIVISHLLVSCLTFANPHYEGSLIPTYGILFGMAMWAFFTGGGTTRTFVRFLGSCFTKAQSSSNHTEN</sequence>
<keyword evidence="4 7" id="KW-0914">Notch signaling pathway</keyword>
<reference evidence="8" key="1">
    <citation type="submission" date="2025-08" db="UniProtKB">
        <authorList>
            <consortium name="Ensembl"/>
        </authorList>
    </citation>
    <scope>IDENTIFICATION</scope>
</reference>
<accession>A0A8C4N4T3</accession>
<dbReference type="Proteomes" id="UP000694388">
    <property type="component" value="Unplaced"/>
</dbReference>
<comment type="similarity">
    <text evidence="2 7">Belongs to the APH-1 family.</text>
</comment>
<reference evidence="8" key="2">
    <citation type="submission" date="2025-09" db="UniProtKB">
        <authorList>
            <consortium name="Ensembl"/>
        </authorList>
    </citation>
    <scope>IDENTIFICATION</scope>
</reference>
<evidence type="ECO:0000256" key="5">
    <source>
        <dbReference type="ARBA" id="ARBA00022989"/>
    </source>
</evidence>
<keyword evidence="6 7" id="KW-0472">Membrane</keyword>
<comment type="function">
    <text evidence="7">Potential subunit of the gamma-secretase complex, an endoprotease complex that catalyzes the intramembrane cleavage of integral proteins such as Notch receptors.</text>
</comment>
<keyword evidence="5 7" id="KW-1133">Transmembrane helix</keyword>